<organism evidence="2">
    <name type="scientific">Rhizophora mucronata</name>
    <name type="common">Asiatic mangrove</name>
    <dbReference type="NCBI Taxonomy" id="61149"/>
    <lineage>
        <taxon>Eukaryota</taxon>
        <taxon>Viridiplantae</taxon>
        <taxon>Streptophyta</taxon>
        <taxon>Embryophyta</taxon>
        <taxon>Tracheophyta</taxon>
        <taxon>Spermatophyta</taxon>
        <taxon>Magnoliopsida</taxon>
        <taxon>eudicotyledons</taxon>
        <taxon>Gunneridae</taxon>
        <taxon>Pentapetalae</taxon>
        <taxon>rosids</taxon>
        <taxon>fabids</taxon>
        <taxon>Malpighiales</taxon>
        <taxon>Rhizophoraceae</taxon>
        <taxon>Rhizophora</taxon>
    </lineage>
</organism>
<dbReference type="AlphaFoldDB" id="A0A2P2MZV0"/>
<feature type="region of interest" description="Disordered" evidence="1">
    <location>
        <begin position="47"/>
        <end position="73"/>
    </location>
</feature>
<feature type="region of interest" description="Disordered" evidence="1">
    <location>
        <begin position="136"/>
        <end position="155"/>
    </location>
</feature>
<reference evidence="2" key="1">
    <citation type="submission" date="2018-02" db="EMBL/GenBank/DDBJ databases">
        <title>Rhizophora mucronata_Transcriptome.</title>
        <authorList>
            <person name="Meera S.P."/>
            <person name="Sreeshan A."/>
            <person name="Augustine A."/>
        </authorList>
    </citation>
    <scope>NUCLEOTIDE SEQUENCE</scope>
    <source>
        <tissue evidence="2">Leaf</tissue>
    </source>
</reference>
<proteinExistence type="predicted"/>
<protein>
    <submittedName>
        <fullName evidence="2">Uncharacterized protein</fullName>
    </submittedName>
</protein>
<name>A0A2P2MZV0_RHIMU</name>
<feature type="region of interest" description="Disordered" evidence="1">
    <location>
        <begin position="110"/>
        <end position="129"/>
    </location>
</feature>
<dbReference type="EMBL" id="GGEC01055278">
    <property type="protein sequence ID" value="MBX35762.1"/>
    <property type="molecule type" value="Transcribed_RNA"/>
</dbReference>
<evidence type="ECO:0000313" key="2">
    <source>
        <dbReference type="EMBL" id="MBX35762.1"/>
    </source>
</evidence>
<feature type="compositionally biased region" description="Polar residues" evidence="1">
    <location>
        <begin position="54"/>
        <end position="63"/>
    </location>
</feature>
<accession>A0A2P2MZV0</accession>
<evidence type="ECO:0000256" key="1">
    <source>
        <dbReference type="SAM" id="MobiDB-lite"/>
    </source>
</evidence>
<sequence length="240" mass="27290">MKKKDHPFGICQRVFNFFMNSLIARGLKRVTLGHEAIEVPLVDPLTRNGEDSVGEQQATSLVRQSGVKKENHQARTRSKFDSGYDIQVHFKQYEEELEHWTYIEKPEAQKGNQTKLKKRRATDLPGKEELPLVQTKGDATGQGKSSQEAAAQGIMEPTLTTWFERRGIKDWAAVEDGAKEKGKRIASGNLKLAIEPEELKVKNRRHLFSVVSNINEKADEFIKSRQEAMRRNFSLEPEGS</sequence>